<dbReference type="STRING" id="391625.PPSIR1_18607"/>
<dbReference type="RefSeq" id="WP_006974521.1">
    <property type="nucleotide sequence ID" value="NZ_ABCS01000067.1"/>
</dbReference>
<reference evidence="2 3" key="1">
    <citation type="submission" date="2007-06" db="EMBL/GenBank/DDBJ databases">
        <authorList>
            <person name="Shimkets L."/>
            <person name="Ferriera S."/>
            <person name="Johnson J."/>
            <person name="Kravitz S."/>
            <person name="Beeson K."/>
            <person name="Sutton G."/>
            <person name="Rogers Y.-H."/>
            <person name="Friedman R."/>
            <person name="Frazier M."/>
            <person name="Venter J.C."/>
        </authorList>
    </citation>
    <scope>NUCLEOTIDE SEQUENCE [LARGE SCALE GENOMIC DNA]</scope>
    <source>
        <strain evidence="2 3">SIR-1</strain>
    </source>
</reference>
<feature type="compositionally biased region" description="Polar residues" evidence="1">
    <location>
        <begin position="100"/>
        <end position="110"/>
    </location>
</feature>
<dbReference type="AlphaFoldDB" id="A6GCT0"/>
<gene>
    <name evidence="2" type="ORF">PPSIR1_18607</name>
</gene>
<feature type="compositionally biased region" description="Low complexity" evidence="1">
    <location>
        <begin position="49"/>
        <end position="67"/>
    </location>
</feature>
<keyword evidence="3" id="KW-1185">Reference proteome</keyword>
<feature type="compositionally biased region" description="Low complexity" evidence="1">
    <location>
        <begin position="14"/>
        <end position="41"/>
    </location>
</feature>
<organism evidence="2 3">
    <name type="scientific">Plesiocystis pacifica SIR-1</name>
    <dbReference type="NCBI Taxonomy" id="391625"/>
    <lineage>
        <taxon>Bacteria</taxon>
        <taxon>Pseudomonadati</taxon>
        <taxon>Myxococcota</taxon>
        <taxon>Polyangia</taxon>
        <taxon>Nannocystales</taxon>
        <taxon>Nannocystaceae</taxon>
        <taxon>Plesiocystis</taxon>
    </lineage>
</organism>
<evidence type="ECO:0000256" key="1">
    <source>
        <dbReference type="SAM" id="MobiDB-lite"/>
    </source>
</evidence>
<dbReference type="OrthoDB" id="5485795at2"/>
<protein>
    <submittedName>
        <fullName evidence="2">Uncharacterized protein</fullName>
    </submittedName>
</protein>
<evidence type="ECO:0000313" key="3">
    <source>
        <dbReference type="Proteomes" id="UP000005801"/>
    </source>
</evidence>
<proteinExistence type="predicted"/>
<evidence type="ECO:0000313" key="2">
    <source>
        <dbReference type="EMBL" id="EDM76346.1"/>
    </source>
</evidence>
<dbReference type="EMBL" id="ABCS01000067">
    <property type="protein sequence ID" value="EDM76346.1"/>
    <property type="molecule type" value="Genomic_DNA"/>
</dbReference>
<accession>A6GCT0</accession>
<feature type="compositionally biased region" description="Basic and acidic residues" evidence="1">
    <location>
        <begin position="76"/>
        <end position="87"/>
    </location>
</feature>
<feature type="region of interest" description="Disordered" evidence="1">
    <location>
        <begin position="14"/>
        <end position="113"/>
    </location>
</feature>
<dbReference type="Proteomes" id="UP000005801">
    <property type="component" value="Unassembled WGS sequence"/>
</dbReference>
<comment type="caution">
    <text evidence="2">The sequence shown here is derived from an EMBL/GenBank/DDBJ whole genome shotgun (WGS) entry which is preliminary data.</text>
</comment>
<sequence length="582" mass="64263">MTTTVLLALSFAFSGPEASAPEAAAPEGETTSTDAPAMAGDEGSDAPAEDAAAAEAGAASQAEAPSETDALPVVRLEQESERPDEGHPAAGEDVGPGPLRNSTKINTVSTRGGGQVGGKGWGFDFNGYLNAPMRLGINKHPDTNQTTLHAPLVPDDQFLSWQHTSHMRRSWSELYFSYGNDIVRGTAVIEAFNFTDVNWNQADAQLGIGQAYVSIAPRFRRVPVRFRARVGAFDNRYGMSGRYDLGEYETYIFGRTRAMGETMTLDIPIDKWTINLEHGFGVNRPDPSIHNTSRFSVLNHAHAGVDWNETVELNFHYLAAYAMEENRRGDLDTNLELGDRRGRMQVFGPELRINAKRAGFWYLGYSNVDMTNGRTIGSTIEVIHAQGGGNFTLGIVDNYLEGPQQQSNGDGAVHSVGFQTEQSFKKILKGDKFWGAGWDVRLTAYGMFNLIDSPDPDVDGTYKLKFGADLFYSALPWLGAALRLDRVQPHSDLPEQSFSVLSPRLVFRSSWLTREQFFIQYTRYFYAQRECTDPSDFYFCTQQAVTPVPPDGWGAPSLDDNRGGPLNLPDYDVITIGANIWW</sequence>
<name>A6GCT0_9BACT</name>